<keyword evidence="2" id="KW-1185">Reference proteome</keyword>
<gene>
    <name evidence="1" type="ORF">DPMN_014985</name>
</gene>
<protein>
    <submittedName>
        <fullName evidence="1">Uncharacterized protein</fullName>
    </submittedName>
</protein>
<reference evidence="1" key="1">
    <citation type="journal article" date="2019" name="bioRxiv">
        <title>The Genome of the Zebra Mussel, Dreissena polymorpha: A Resource for Invasive Species Research.</title>
        <authorList>
            <person name="McCartney M.A."/>
            <person name="Auch B."/>
            <person name="Kono T."/>
            <person name="Mallez S."/>
            <person name="Zhang Y."/>
            <person name="Obille A."/>
            <person name="Becker A."/>
            <person name="Abrahante J.E."/>
            <person name="Garbe J."/>
            <person name="Badalamenti J.P."/>
            <person name="Herman A."/>
            <person name="Mangelson H."/>
            <person name="Liachko I."/>
            <person name="Sullivan S."/>
            <person name="Sone E.D."/>
            <person name="Koren S."/>
            <person name="Silverstein K.A.T."/>
            <person name="Beckman K.B."/>
            <person name="Gohl D.M."/>
        </authorList>
    </citation>
    <scope>NUCLEOTIDE SEQUENCE</scope>
    <source>
        <strain evidence="1">Duluth1</strain>
        <tissue evidence="1">Whole animal</tissue>
    </source>
</reference>
<comment type="caution">
    <text evidence="1">The sequence shown here is derived from an EMBL/GenBank/DDBJ whole genome shotgun (WGS) entry which is preliminary data.</text>
</comment>
<evidence type="ECO:0000313" key="1">
    <source>
        <dbReference type="EMBL" id="KAH3890895.1"/>
    </source>
</evidence>
<sequence length="58" mass="6743">MFQAGIYDVVLTCNWKGSKGRCPDQQFSCVKTPEFLDKSYKTFISPMPFFTNEELLVR</sequence>
<dbReference type="Proteomes" id="UP000828390">
    <property type="component" value="Unassembled WGS sequence"/>
</dbReference>
<accession>A0A9D4S536</accession>
<dbReference type="EMBL" id="JAIWYP010000001">
    <property type="protein sequence ID" value="KAH3890895.1"/>
    <property type="molecule type" value="Genomic_DNA"/>
</dbReference>
<evidence type="ECO:0000313" key="2">
    <source>
        <dbReference type="Proteomes" id="UP000828390"/>
    </source>
</evidence>
<proteinExistence type="predicted"/>
<dbReference type="AlphaFoldDB" id="A0A9D4S536"/>
<organism evidence="1 2">
    <name type="scientific">Dreissena polymorpha</name>
    <name type="common">Zebra mussel</name>
    <name type="synonym">Mytilus polymorpha</name>
    <dbReference type="NCBI Taxonomy" id="45954"/>
    <lineage>
        <taxon>Eukaryota</taxon>
        <taxon>Metazoa</taxon>
        <taxon>Spiralia</taxon>
        <taxon>Lophotrochozoa</taxon>
        <taxon>Mollusca</taxon>
        <taxon>Bivalvia</taxon>
        <taxon>Autobranchia</taxon>
        <taxon>Heteroconchia</taxon>
        <taxon>Euheterodonta</taxon>
        <taxon>Imparidentia</taxon>
        <taxon>Neoheterodontei</taxon>
        <taxon>Myida</taxon>
        <taxon>Dreissenoidea</taxon>
        <taxon>Dreissenidae</taxon>
        <taxon>Dreissena</taxon>
    </lineage>
</organism>
<reference evidence="1" key="2">
    <citation type="submission" date="2020-11" db="EMBL/GenBank/DDBJ databases">
        <authorList>
            <person name="McCartney M.A."/>
            <person name="Auch B."/>
            <person name="Kono T."/>
            <person name="Mallez S."/>
            <person name="Becker A."/>
            <person name="Gohl D.M."/>
            <person name="Silverstein K.A.T."/>
            <person name="Koren S."/>
            <person name="Bechman K.B."/>
            <person name="Herman A."/>
            <person name="Abrahante J.E."/>
            <person name="Garbe J."/>
        </authorList>
    </citation>
    <scope>NUCLEOTIDE SEQUENCE</scope>
    <source>
        <strain evidence="1">Duluth1</strain>
        <tissue evidence="1">Whole animal</tissue>
    </source>
</reference>
<name>A0A9D4S536_DREPO</name>